<evidence type="ECO:0000313" key="2">
    <source>
        <dbReference type="Proteomes" id="UP000280708"/>
    </source>
</evidence>
<protein>
    <submittedName>
        <fullName evidence="1">Uncharacterized protein</fullName>
    </submittedName>
</protein>
<dbReference type="EMBL" id="CP033230">
    <property type="protein sequence ID" value="AYO77947.1"/>
    <property type="molecule type" value="Genomic_DNA"/>
</dbReference>
<dbReference type="Gene3D" id="3.40.220.10">
    <property type="entry name" value="Leucine Aminopeptidase, subunit E, domain 1"/>
    <property type="match status" value="1"/>
</dbReference>
<reference evidence="1 2" key="1">
    <citation type="submission" date="2018-10" db="EMBL/GenBank/DDBJ databases">
        <title>Characterization and genome analysis of a novel bacterium Sphingobium yanoikuyae SJTF8 capable of degrading PAHs.</title>
        <authorList>
            <person name="Yin C."/>
            <person name="Xiong W."/>
            <person name="Liang R."/>
        </authorList>
    </citation>
    <scope>NUCLEOTIDE SEQUENCE [LARGE SCALE GENOMIC DNA]</scope>
    <source>
        <strain evidence="1 2">SJTF8</strain>
    </source>
</reference>
<dbReference type="GO" id="GO:0006508">
    <property type="term" value="P:proteolysis"/>
    <property type="evidence" value="ECO:0007669"/>
    <property type="project" value="InterPro"/>
</dbReference>
<organism evidence="1 2">
    <name type="scientific">Sphingobium yanoikuyae</name>
    <name type="common">Sphingomonas yanoikuyae</name>
    <dbReference type="NCBI Taxonomy" id="13690"/>
    <lineage>
        <taxon>Bacteria</taxon>
        <taxon>Pseudomonadati</taxon>
        <taxon>Pseudomonadota</taxon>
        <taxon>Alphaproteobacteria</taxon>
        <taxon>Sphingomonadales</taxon>
        <taxon>Sphingomonadaceae</taxon>
        <taxon>Sphingobium</taxon>
    </lineage>
</organism>
<dbReference type="Proteomes" id="UP000280708">
    <property type="component" value="Chromosome"/>
</dbReference>
<dbReference type="Pfam" id="PF02789">
    <property type="entry name" value="Peptidase_M17_N"/>
    <property type="match status" value="1"/>
</dbReference>
<dbReference type="RefSeq" id="WP_037512507.1">
    <property type="nucleotide sequence ID" value="NZ_CAIGKD010000023.1"/>
</dbReference>
<name>A0A085JZV8_SPHYA</name>
<dbReference type="AlphaFoldDB" id="A0A085JZV8"/>
<dbReference type="InterPro" id="IPR043472">
    <property type="entry name" value="Macro_dom-like"/>
</dbReference>
<accession>A0A085JZV8</accession>
<proteinExistence type="predicted"/>
<dbReference type="GO" id="GO:0070006">
    <property type="term" value="F:metalloaminopeptidase activity"/>
    <property type="evidence" value="ECO:0007669"/>
    <property type="project" value="InterPro"/>
</dbReference>
<evidence type="ECO:0000313" key="1">
    <source>
        <dbReference type="EMBL" id="AYO77947.1"/>
    </source>
</evidence>
<sequence>MDAPIVGTYRTVRFRAGPVDAIASDVDLLIVGMPVLSATSRIDPGACALDAALSGTLSQLRAGGLFDGRFGETMILSSPPPPVRCRSLMIVGMGEIDDLDAERLGRLAAVAMRAALRLDSCSIACLLRLLDPAATKVAQRAAARAMMAGVLAALDAYLSPGPAPGRFAGLNWTFDQPDSAADVLGTIIAQWPAAPR</sequence>
<dbReference type="SUPFAM" id="SSF52949">
    <property type="entry name" value="Macro domain-like"/>
    <property type="match status" value="1"/>
</dbReference>
<gene>
    <name evidence="1" type="ORF">EBF16_14310</name>
</gene>
<dbReference type="InterPro" id="IPR008283">
    <property type="entry name" value="Peptidase_M17_N"/>
</dbReference>